<dbReference type="AlphaFoldDB" id="D5BS75"/>
<dbReference type="Gene3D" id="3.90.190.10">
    <property type="entry name" value="Protein tyrosine phosphatase superfamily"/>
    <property type="match status" value="1"/>
</dbReference>
<dbReference type="InterPro" id="IPR029021">
    <property type="entry name" value="Prot-tyrosine_phosphatase-like"/>
</dbReference>
<dbReference type="InterPro" id="IPR057023">
    <property type="entry name" value="PTP-SAK"/>
</dbReference>
<dbReference type="PANTHER" id="PTHR23339">
    <property type="entry name" value="TYROSINE SPECIFIC PROTEIN PHOSPHATASE AND DUAL SPECIFICITY PROTEIN PHOSPHATASE"/>
    <property type="match status" value="1"/>
</dbReference>
<sequence>MLASCPGLRGHGIANDDDIKTDIETLAAAGAGVILTLLEAGDRVRLGVTALDEIIAKAGLEGASFPIRDHDIPHSDQSAALGQLLDDLEARIRTGQNIAIHCQAGLGRTGMMAAILLGRFGIDTAAAITAIRQVRPGSIETEAQEDFVRGWG</sequence>
<dbReference type="HOGENOM" id="CLU_047330_5_0_5"/>
<evidence type="ECO:0000313" key="3">
    <source>
        <dbReference type="EMBL" id="ADE39122.1"/>
    </source>
</evidence>
<dbReference type="InterPro" id="IPR000387">
    <property type="entry name" value="Tyr_Pase_dom"/>
</dbReference>
<accession>D5BS75</accession>
<dbReference type="InterPro" id="IPR000242">
    <property type="entry name" value="PTP_cat"/>
</dbReference>
<protein>
    <submittedName>
        <fullName evidence="3">Dual specificity protein phosphatase</fullName>
        <ecNumber evidence="3">3.2.-.-</ecNumber>
    </submittedName>
</protein>
<organism evidence="3 4">
    <name type="scientific">Puniceispirillum marinum (strain IMCC1322)</name>
    <dbReference type="NCBI Taxonomy" id="488538"/>
    <lineage>
        <taxon>Bacteria</taxon>
        <taxon>Pseudomonadati</taxon>
        <taxon>Pseudomonadota</taxon>
        <taxon>Alphaproteobacteria</taxon>
        <taxon>Candidatus Puniceispirillales</taxon>
        <taxon>Candidatus Puniceispirillaceae</taxon>
        <taxon>Candidatus Puniceispirillum</taxon>
    </lineage>
</organism>
<dbReference type="InterPro" id="IPR050561">
    <property type="entry name" value="PTP"/>
</dbReference>
<evidence type="ECO:0000256" key="1">
    <source>
        <dbReference type="ARBA" id="ARBA00022801"/>
    </source>
</evidence>
<gene>
    <name evidence="3" type="ordered locus">SAR116_0879</name>
</gene>
<evidence type="ECO:0000313" key="4">
    <source>
        <dbReference type="Proteomes" id="UP000007460"/>
    </source>
</evidence>
<dbReference type="Pfam" id="PF22784">
    <property type="entry name" value="PTP-SAK"/>
    <property type="match status" value="1"/>
</dbReference>
<dbReference type="STRING" id="488538.SAR116_0879"/>
<dbReference type="EC" id="3.2.-.-" evidence="3"/>
<reference evidence="3 4" key="1">
    <citation type="journal article" date="2010" name="J. Bacteriol.">
        <title>Complete genome sequence of "Candidatus Puniceispirillum marinum" IMCC1322, a representative of the SAR116 clade in the Alphaproteobacteria.</title>
        <authorList>
            <person name="Oh H.M."/>
            <person name="Kwon K.K."/>
            <person name="Kang I."/>
            <person name="Kang S.G."/>
            <person name="Lee J.H."/>
            <person name="Kim S.J."/>
            <person name="Cho J.C."/>
        </authorList>
    </citation>
    <scope>NUCLEOTIDE SEQUENCE [LARGE SCALE GENOMIC DNA]</scope>
    <source>
        <strain evidence="3 4">IMCC1322</strain>
    </source>
</reference>
<evidence type="ECO:0000259" key="2">
    <source>
        <dbReference type="PROSITE" id="PS50056"/>
    </source>
</evidence>
<dbReference type="GO" id="GO:0016798">
    <property type="term" value="F:hydrolase activity, acting on glycosyl bonds"/>
    <property type="evidence" value="ECO:0007669"/>
    <property type="project" value="UniProtKB-KW"/>
</dbReference>
<name>D5BS75_PUNMI</name>
<dbReference type="Proteomes" id="UP000007460">
    <property type="component" value="Chromosome"/>
</dbReference>
<dbReference type="GO" id="GO:0004725">
    <property type="term" value="F:protein tyrosine phosphatase activity"/>
    <property type="evidence" value="ECO:0007669"/>
    <property type="project" value="InterPro"/>
</dbReference>
<dbReference type="KEGG" id="apb:SAR116_0879"/>
<feature type="domain" description="Tyrosine specific protein phosphatases" evidence="2">
    <location>
        <begin position="79"/>
        <end position="146"/>
    </location>
</feature>
<dbReference type="FunFam" id="3.90.190.10:FF:000157">
    <property type="entry name" value="Protein-tyrosine phosphatase"/>
    <property type="match status" value="1"/>
</dbReference>
<keyword evidence="4" id="KW-1185">Reference proteome</keyword>
<keyword evidence="3" id="KW-0326">Glycosidase</keyword>
<dbReference type="EMBL" id="CP001751">
    <property type="protein sequence ID" value="ADE39122.1"/>
    <property type="molecule type" value="Genomic_DNA"/>
</dbReference>
<dbReference type="PROSITE" id="PS50056">
    <property type="entry name" value="TYR_PHOSPHATASE_2"/>
    <property type="match status" value="1"/>
</dbReference>
<keyword evidence="1 3" id="KW-0378">Hydrolase</keyword>
<dbReference type="PROSITE" id="PS00383">
    <property type="entry name" value="TYR_PHOSPHATASE_1"/>
    <property type="match status" value="1"/>
</dbReference>
<dbReference type="SUPFAM" id="SSF52799">
    <property type="entry name" value="(Phosphotyrosine protein) phosphatases II"/>
    <property type="match status" value="1"/>
</dbReference>
<dbReference type="eggNOG" id="COG2453">
    <property type="taxonomic scope" value="Bacteria"/>
</dbReference>
<dbReference type="PRINTS" id="PR00700">
    <property type="entry name" value="PRTYPHPHTASE"/>
</dbReference>
<dbReference type="InterPro" id="IPR016130">
    <property type="entry name" value="Tyr_Pase_AS"/>
</dbReference>
<proteinExistence type="predicted"/>